<organism evidence="7 8">
    <name type="scientific">Phaeospirillum tilakii</name>
    <dbReference type="NCBI Taxonomy" id="741673"/>
    <lineage>
        <taxon>Bacteria</taxon>
        <taxon>Pseudomonadati</taxon>
        <taxon>Pseudomonadota</taxon>
        <taxon>Alphaproteobacteria</taxon>
        <taxon>Rhodospirillales</taxon>
        <taxon>Rhodospirillaceae</taxon>
        <taxon>Phaeospirillum</taxon>
    </lineage>
</organism>
<dbReference type="Pfam" id="PF02556">
    <property type="entry name" value="SecB"/>
    <property type="match status" value="1"/>
</dbReference>
<keyword evidence="2 6" id="KW-0813">Transport</keyword>
<dbReference type="Proteomes" id="UP001597296">
    <property type="component" value="Unassembled WGS sequence"/>
</dbReference>
<keyword evidence="8" id="KW-1185">Reference proteome</keyword>
<comment type="caution">
    <text evidence="7">The sequence shown here is derived from an EMBL/GenBank/DDBJ whole genome shotgun (WGS) entry which is preliminary data.</text>
</comment>
<proteinExistence type="inferred from homology"/>
<dbReference type="EMBL" id="JBHUIY010000039">
    <property type="protein sequence ID" value="MFD2235223.1"/>
    <property type="molecule type" value="Genomic_DNA"/>
</dbReference>
<dbReference type="SUPFAM" id="SSF54611">
    <property type="entry name" value="SecB-like"/>
    <property type="match status" value="1"/>
</dbReference>
<keyword evidence="4 6" id="KW-0811">Translocation</keyword>
<comment type="function">
    <text evidence="6">One of the proteins required for the normal export of preproteins out of the cell cytoplasm. It is a molecular chaperone that binds to a subset of precursor proteins, maintaining them in a translocation-competent state. It also specifically binds to its receptor SecA.</text>
</comment>
<gene>
    <name evidence="6 7" type="primary">secB</name>
    <name evidence="7" type="ORF">ACFSNB_15545</name>
</gene>
<evidence type="ECO:0000256" key="3">
    <source>
        <dbReference type="ARBA" id="ARBA00022927"/>
    </source>
</evidence>
<comment type="subunit">
    <text evidence="6">Homotetramer, a dimer of dimers. One homotetramer interacts with 1 SecA dimer.</text>
</comment>
<accession>A0ABW5CGM3</accession>
<dbReference type="NCBIfam" id="TIGR00809">
    <property type="entry name" value="secB"/>
    <property type="match status" value="1"/>
</dbReference>
<dbReference type="NCBIfam" id="NF004392">
    <property type="entry name" value="PRK05751.1-3"/>
    <property type="match status" value="1"/>
</dbReference>
<sequence length="152" mass="16511">MTETPQDDTAPSLKIHGQYIKDLSFEVPGAPQVFFDGDGQAPDIALQVDVNATPVAEGAFEVVLRLRTEARAGEKTLFIAELDYAGLFSVQVPEEHLGPCLLIECPRLLFPYARAIVASLTRDSGFPPLALQPLDFVALYRARLEQQAAGNA</sequence>
<keyword evidence="5 6" id="KW-0143">Chaperone</keyword>
<dbReference type="Gene3D" id="3.10.420.10">
    <property type="entry name" value="SecB-like"/>
    <property type="match status" value="1"/>
</dbReference>
<dbReference type="PANTHER" id="PTHR36918">
    <property type="match status" value="1"/>
</dbReference>
<comment type="similarity">
    <text evidence="1 6">Belongs to the SecB family.</text>
</comment>
<evidence type="ECO:0000256" key="6">
    <source>
        <dbReference type="HAMAP-Rule" id="MF_00821"/>
    </source>
</evidence>
<evidence type="ECO:0000256" key="2">
    <source>
        <dbReference type="ARBA" id="ARBA00022448"/>
    </source>
</evidence>
<evidence type="ECO:0000256" key="1">
    <source>
        <dbReference type="ARBA" id="ARBA00009990"/>
    </source>
</evidence>
<evidence type="ECO:0000313" key="7">
    <source>
        <dbReference type="EMBL" id="MFD2235223.1"/>
    </source>
</evidence>
<reference evidence="8" key="1">
    <citation type="journal article" date="2019" name="Int. J. Syst. Evol. Microbiol.">
        <title>The Global Catalogue of Microorganisms (GCM) 10K type strain sequencing project: providing services to taxonomists for standard genome sequencing and annotation.</title>
        <authorList>
            <consortium name="The Broad Institute Genomics Platform"/>
            <consortium name="The Broad Institute Genome Sequencing Center for Infectious Disease"/>
            <person name="Wu L."/>
            <person name="Ma J."/>
        </authorList>
    </citation>
    <scope>NUCLEOTIDE SEQUENCE [LARGE SCALE GENOMIC DNA]</scope>
    <source>
        <strain evidence="8">KCTC 15012</strain>
    </source>
</reference>
<dbReference type="HAMAP" id="MF_00821">
    <property type="entry name" value="SecB"/>
    <property type="match status" value="1"/>
</dbReference>
<dbReference type="PANTHER" id="PTHR36918:SF1">
    <property type="entry name" value="PROTEIN-EXPORT PROTEIN SECB"/>
    <property type="match status" value="1"/>
</dbReference>
<protein>
    <recommendedName>
        <fullName evidence="6">Protein-export protein SecB</fullName>
    </recommendedName>
</protein>
<evidence type="ECO:0000313" key="8">
    <source>
        <dbReference type="Proteomes" id="UP001597296"/>
    </source>
</evidence>
<dbReference type="RefSeq" id="WP_377318203.1">
    <property type="nucleotide sequence ID" value="NZ_JBHUIY010000039.1"/>
</dbReference>
<keyword evidence="6" id="KW-0963">Cytoplasm</keyword>
<name>A0ABW5CGM3_9PROT</name>
<keyword evidence="3 6" id="KW-0653">Protein transport</keyword>
<dbReference type="PRINTS" id="PR01594">
    <property type="entry name" value="SECBCHAPRONE"/>
</dbReference>
<evidence type="ECO:0000256" key="4">
    <source>
        <dbReference type="ARBA" id="ARBA00023010"/>
    </source>
</evidence>
<evidence type="ECO:0000256" key="5">
    <source>
        <dbReference type="ARBA" id="ARBA00023186"/>
    </source>
</evidence>
<dbReference type="InterPro" id="IPR003708">
    <property type="entry name" value="SecB"/>
</dbReference>
<comment type="subcellular location">
    <subcellularLocation>
        <location evidence="6">Cytoplasm</location>
    </subcellularLocation>
</comment>
<dbReference type="InterPro" id="IPR035958">
    <property type="entry name" value="SecB-like_sf"/>
</dbReference>